<keyword evidence="2" id="KW-0175">Coiled coil</keyword>
<dbReference type="Gene3D" id="3.40.50.300">
    <property type="entry name" value="P-loop containing nucleotide triphosphate hydrolases"/>
    <property type="match status" value="2"/>
</dbReference>
<keyword evidence="5" id="KW-0347">Helicase</keyword>
<evidence type="ECO:0000259" key="4">
    <source>
        <dbReference type="PROSITE" id="PS51194"/>
    </source>
</evidence>
<dbReference type="PROSITE" id="PS51194">
    <property type="entry name" value="HELICASE_CTER"/>
    <property type="match status" value="1"/>
</dbReference>
<evidence type="ECO:0000256" key="3">
    <source>
        <dbReference type="SAM" id="MobiDB-lite"/>
    </source>
</evidence>
<dbReference type="CDD" id="cd02440">
    <property type="entry name" value="AdoMet_MTases"/>
    <property type="match status" value="1"/>
</dbReference>
<feature type="region of interest" description="Disordered" evidence="3">
    <location>
        <begin position="464"/>
        <end position="483"/>
    </location>
</feature>
<dbReference type="PANTHER" id="PTHR41313">
    <property type="entry name" value="ADENINE-SPECIFIC METHYLTRANSFERASE"/>
    <property type="match status" value="1"/>
</dbReference>
<dbReference type="SMART" id="SM00490">
    <property type="entry name" value="HELICc"/>
    <property type="match status" value="1"/>
</dbReference>
<dbReference type="EMBL" id="FQUT01000012">
    <property type="protein sequence ID" value="SHG27185.1"/>
    <property type="molecule type" value="Genomic_DNA"/>
</dbReference>
<dbReference type="Proteomes" id="UP000184518">
    <property type="component" value="Unassembled WGS sequence"/>
</dbReference>
<dbReference type="InterPro" id="IPR029063">
    <property type="entry name" value="SAM-dependent_MTases_sf"/>
</dbReference>
<dbReference type="PRINTS" id="PR00507">
    <property type="entry name" value="N12N6MTFRASE"/>
</dbReference>
<evidence type="ECO:0000313" key="5">
    <source>
        <dbReference type="EMBL" id="SHG27185.1"/>
    </source>
</evidence>
<evidence type="ECO:0000256" key="1">
    <source>
        <dbReference type="ARBA" id="ARBA00006594"/>
    </source>
</evidence>
<keyword evidence="5" id="KW-0547">Nucleotide-binding</keyword>
<dbReference type="OrthoDB" id="9815272at2"/>
<dbReference type="InterPro" id="IPR014001">
    <property type="entry name" value="Helicase_ATP-bd"/>
</dbReference>
<feature type="region of interest" description="Disordered" evidence="3">
    <location>
        <begin position="1747"/>
        <end position="1771"/>
    </location>
</feature>
<dbReference type="GO" id="GO:0003677">
    <property type="term" value="F:DNA binding"/>
    <property type="evidence" value="ECO:0007669"/>
    <property type="project" value="InterPro"/>
</dbReference>
<dbReference type="SUPFAM" id="SSF53335">
    <property type="entry name" value="S-adenosyl-L-methionine-dependent methyltransferases"/>
    <property type="match status" value="1"/>
</dbReference>
<dbReference type="GO" id="GO:0004386">
    <property type="term" value="F:helicase activity"/>
    <property type="evidence" value="ECO:0007669"/>
    <property type="project" value="UniProtKB-KW"/>
</dbReference>
<dbReference type="InterPro" id="IPR001650">
    <property type="entry name" value="Helicase_C-like"/>
</dbReference>
<feature type="domain" description="Helicase C-terminal" evidence="4">
    <location>
        <begin position="1327"/>
        <end position="1499"/>
    </location>
</feature>
<dbReference type="Pfam" id="PF02384">
    <property type="entry name" value="N6_Mtase"/>
    <property type="match status" value="1"/>
</dbReference>
<keyword evidence="6" id="KW-1185">Reference proteome</keyword>
<evidence type="ECO:0000256" key="2">
    <source>
        <dbReference type="SAM" id="Coils"/>
    </source>
</evidence>
<dbReference type="PANTHER" id="PTHR41313:SF1">
    <property type="entry name" value="DNA METHYLASE ADENINE-SPECIFIC DOMAIN-CONTAINING PROTEIN"/>
    <property type="match status" value="1"/>
</dbReference>
<dbReference type="Pfam" id="PF00271">
    <property type="entry name" value="Helicase_C"/>
    <property type="match status" value="1"/>
</dbReference>
<accession>A0A1M5IG45</accession>
<dbReference type="GO" id="GO:0008170">
    <property type="term" value="F:N-methyltransferase activity"/>
    <property type="evidence" value="ECO:0007669"/>
    <property type="project" value="InterPro"/>
</dbReference>
<keyword evidence="5" id="KW-0067">ATP-binding</keyword>
<dbReference type="InterPro" id="IPR052933">
    <property type="entry name" value="DNA_Protect_Modify"/>
</dbReference>
<dbReference type="STRING" id="1416778.SAMN05443633_112122"/>
<evidence type="ECO:0000313" key="6">
    <source>
        <dbReference type="Proteomes" id="UP000184518"/>
    </source>
</evidence>
<dbReference type="InterPro" id="IPR027417">
    <property type="entry name" value="P-loop_NTPase"/>
</dbReference>
<proteinExistence type="inferred from homology"/>
<comment type="similarity">
    <text evidence="1">Belongs to the N(4)/N(6)-methyltransferase family.</text>
</comment>
<reference evidence="6" key="1">
    <citation type="submission" date="2016-11" db="EMBL/GenBank/DDBJ databases">
        <authorList>
            <person name="Varghese N."/>
            <person name="Submissions S."/>
        </authorList>
    </citation>
    <scope>NUCLEOTIDE SEQUENCE [LARGE SCALE GENOMIC DNA]</scope>
    <source>
        <strain evidence="6">DSM 27619</strain>
    </source>
</reference>
<dbReference type="SMART" id="SM00487">
    <property type="entry name" value="DEXDc"/>
    <property type="match status" value="1"/>
</dbReference>
<keyword evidence="5" id="KW-0378">Hydrolase</keyword>
<dbReference type="InterPro" id="IPR003356">
    <property type="entry name" value="DNA_methylase_A-5"/>
</dbReference>
<dbReference type="RefSeq" id="WP_072961674.1">
    <property type="nucleotide sequence ID" value="NZ_FQUT01000012.1"/>
</dbReference>
<protein>
    <submittedName>
        <fullName evidence="5">Helicase conserved C-terminal domain-containing protein</fullName>
    </submittedName>
</protein>
<feature type="coiled-coil region" evidence="2">
    <location>
        <begin position="1031"/>
        <end position="1087"/>
    </location>
</feature>
<dbReference type="SUPFAM" id="SSF52540">
    <property type="entry name" value="P-loop containing nucleoside triphosphate hydrolases"/>
    <property type="match status" value="2"/>
</dbReference>
<dbReference type="Gene3D" id="3.40.50.150">
    <property type="entry name" value="Vaccinia Virus protein VP39"/>
    <property type="match status" value="1"/>
</dbReference>
<organism evidence="5 6">
    <name type="scientific">Chryseobacterium arachidis</name>
    <dbReference type="NCBI Taxonomy" id="1416778"/>
    <lineage>
        <taxon>Bacteria</taxon>
        <taxon>Pseudomonadati</taxon>
        <taxon>Bacteroidota</taxon>
        <taxon>Flavobacteriia</taxon>
        <taxon>Flavobacteriales</taxon>
        <taxon>Weeksellaceae</taxon>
        <taxon>Chryseobacterium group</taxon>
        <taxon>Chryseobacterium</taxon>
    </lineage>
</organism>
<name>A0A1M5IG45_9FLAO</name>
<gene>
    <name evidence="5" type="ORF">SAMN05443633_112122</name>
</gene>
<sequence>MAFDKKRHLQQNIDAIQTVFNLETQGRSASNEEKLLLKKYSGFGGLKFILNPITSPDDIRKWKASDQPCFPLTWELNNLIRENSRNDAEFDRYISAIKASILDAFYTPAEIAKTIAGVINDAGIGITKLLEPSAGTGAFIEPFLDKEALRITAYEQDLLTGKILQHLYGQNIDVRIDGFESIGEYEGDYDLIIGNIPFGTTSVFDLQYARGKDPARKFASQAIHNYFFLKATDKLREGGILAFITSQGILNSPSNQIIRDVLMQEHRLISAIRLPNNLFESSGTAVGTDLIVLQKNTARKELSHRAKEFMGILENKNLLFYRGNNIISTRTFNGTDQYGKPSTIYVHDGGLEEIATDLRQKLTADFTQYFDRELYEDQKQRVSLHSTSFNNTKTAEIAGISTFATEDKAVQLSLFSDTEVKKIARKKTVKKNPGKQPVAFKTEQLSLFDGDGVSVWQVTPGTYSVDGQKSKRNNRSKELSEKKSGGNEVLSLFHDIQSTIPSDDEPIIFDRESKPFYKDNTMVVFIDQVGRIKWNHQEGRYLFTKYKHLPKDTDRLKLYIELRDCYNALYSFEAAHQREDPENRNLLNSLYDNFQKRFGDLNSAENIKLIKSDASGNEIPSLERVIGGVIHKSDIFDHPVSFAQKEISVSTAHEALSASLNHSGGVDLSFMSRISNIPEEELRENLKGQIYFNPISGDFEVSQRFLSGNVVDKARRLQEYVTNHPDDDKAKSSLEALQGARPDLIQFEQLDFNLGERWIGAGIYGKFASHLFDTEVNVYYAESSDDFSVSAGSSNIKITERYAIKSESRTFDGVNLLRHALVNTTPDITKTEYLADGTEVKVRDMEAIQMANGKIDEIRHAFTDWLYQQDEHFKKELTGRYNDLFNCYVRPHYDGTHQTFPGLDRKALGIEDLYDSQKDAVWMLKSNGGGICDHEVGAGKSLIMCVAAREMKRLGLVHKPMIIALKANVHEIAENYRKAYPFSKLLYPGKKDFTPQKRLKIFGDIKNNDWDCIILTHDQFGMIPQSPELQQEILQAELDAVEQNLEVLRNQGRDVSRAMLKGVEIRKKNLSVRLKALEHDIENRKDDVVDFKMMGIDHVFVDESHKFKNLMFNTRHERVAGLGNVQGSQKALNLLFAVRTIQEKTGKDLGATFLSGTTISNSLTELYSLFKYLRPTALERQGINCFDAWAAIFARKSIDYEFSVANNIVQKERFRHFIKVPELAQFYAEITDYRTAEDIGIDRPVKNEILYNIPPTPDQEIFIKKLMDFAKTGDAKLLGRAPLSPTEEKAKMLIATDYARKMSLDMRLVAPRYGDDPGNKASVCAANIAKYYRQYDAQKGTQFVFSDLGTFKPDQWNVYNEIKRKLVQDHNIPAEQIRFIQEAKTEERRKEMIKQTNEGTIRILFGSTEMLGTGVNAQKRAVAVHHLDIPWRPSDLEQRDGRAVRKGNEIAKFFAGNKVDVFIYAVEKSLDAYKFNTLSNKQRFISQLKSNSLQVRTLDEGGMDESSGMNFSEYVALLSGNTDLLEKAKIEKKIAALESERQAFLRSKWSSVSKLESTDEELQTRTMRMERMTVDWNNFQNRMEKYEDGYIKNKLHINGLSKQAGLKEIGAALNKLAATSRTTGAYEEIGSLYGFQILVKTEIREHEDRIERDNRFFICGEGNIKYTHNNGIMASDPERASLNFLNALQKLPGIIQDEQHKIDQLKKDQVVLREIVSGDWNKEKQLATLKTELASVERNIQFSLDKEKEDKLADSQQENEDTAKKSKSLKL</sequence>